<dbReference type="Proteomes" id="UP001256547">
    <property type="component" value="Unassembled WGS sequence"/>
</dbReference>
<reference evidence="3 5" key="1">
    <citation type="submission" date="2023-03" db="EMBL/GenBank/DDBJ databases">
        <authorList>
            <person name="Shen W."/>
            <person name="Cai J."/>
        </authorList>
    </citation>
    <scope>NUCLEOTIDE SEQUENCE</scope>
    <source>
        <strain evidence="3">P55-2</strain>
        <strain evidence="2 5">P72-2</strain>
    </source>
</reference>
<organism evidence="3 4">
    <name type="scientific">Enterococcus dongliensis</name>
    <dbReference type="NCBI Taxonomy" id="2559925"/>
    <lineage>
        <taxon>Bacteria</taxon>
        <taxon>Bacillati</taxon>
        <taxon>Bacillota</taxon>
        <taxon>Bacilli</taxon>
        <taxon>Lactobacillales</taxon>
        <taxon>Enterococcaceae</taxon>
        <taxon>Enterococcus</taxon>
    </lineage>
</organism>
<evidence type="ECO:0000313" key="2">
    <source>
        <dbReference type="EMBL" id="MDT2597700.1"/>
    </source>
</evidence>
<dbReference type="EMBL" id="JARPYT010000030">
    <property type="protein sequence ID" value="MDT2638406.1"/>
    <property type="molecule type" value="Genomic_DNA"/>
</dbReference>
<dbReference type="SMART" id="SM00450">
    <property type="entry name" value="RHOD"/>
    <property type="match status" value="1"/>
</dbReference>
<dbReference type="EMBL" id="JARPYR010000029">
    <property type="protein sequence ID" value="MDT2597700.1"/>
    <property type="molecule type" value="Genomic_DNA"/>
</dbReference>
<dbReference type="RefSeq" id="WP_311800675.1">
    <property type="nucleotide sequence ID" value="NZ_JARPYR010000029.1"/>
</dbReference>
<dbReference type="PANTHER" id="PTHR43031:SF17">
    <property type="entry name" value="SULFURTRANSFERASE YTWF-RELATED"/>
    <property type="match status" value="1"/>
</dbReference>
<gene>
    <name evidence="3" type="ORF">P7D36_13040</name>
    <name evidence="2" type="ORF">P7D39_11895</name>
</gene>
<dbReference type="InterPro" id="IPR036873">
    <property type="entry name" value="Rhodanese-like_dom_sf"/>
</dbReference>
<protein>
    <submittedName>
        <fullName evidence="3">Rhodanese-like domain-containing protein</fullName>
    </submittedName>
</protein>
<dbReference type="CDD" id="cd00158">
    <property type="entry name" value="RHOD"/>
    <property type="match status" value="1"/>
</dbReference>
<dbReference type="InterPro" id="IPR001763">
    <property type="entry name" value="Rhodanese-like_dom"/>
</dbReference>
<evidence type="ECO:0000313" key="3">
    <source>
        <dbReference type="EMBL" id="MDT2638406.1"/>
    </source>
</evidence>
<sequence length="99" mass="11150">MNSTITMADFYQLTKQKTLEIIDVREDYEYQMGHIPHAKNFPLSNLGETMSELDSEKELYLVCQSGARSENASAFLSSQGYNVINVSGGTMAWPEALHR</sequence>
<dbReference type="Gene3D" id="3.40.250.10">
    <property type="entry name" value="Rhodanese-like domain"/>
    <property type="match status" value="1"/>
</dbReference>
<keyword evidence="5" id="KW-1185">Reference proteome</keyword>
<dbReference type="Pfam" id="PF00581">
    <property type="entry name" value="Rhodanese"/>
    <property type="match status" value="1"/>
</dbReference>
<evidence type="ECO:0000313" key="4">
    <source>
        <dbReference type="Proteomes" id="UP001245561"/>
    </source>
</evidence>
<comment type="caution">
    <text evidence="3">The sequence shown here is derived from an EMBL/GenBank/DDBJ whole genome shotgun (WGS) entry which is preliminary data.</text>
</comment>
<dbReference type="SUPFAM" id="SSF52821">
    <property type="entry name" value="Rhodanese/Cell cycle control phosphatase"/>
    <property type="match status" value="1"/>
</dbReference>
<dbReference type="PROSITE" id="PS50206">
    <property type="entry name" value="RHODANESE_3"/>
    <property type="match status" value="1"/>
</dbReference>
<feature type="domain" description="Rhodanese" evidence="1">
    <location>
        <begin position="15"/>
        <end position="99"/>
    </location>
</feature>
<evidence type="ECO:0000313" key="5">
    <source>
        <dbReference type="Proteomes" id="UP001256547"/>
    </source>
</evidence>
<accession>A0AAP5U1N1</accession>
<name>A0AAP5U1N1_9ENTE</name>
<evidence type="ECO:0000259" key="1">
    <source>
        <dbReference type="PROSITE" id="PS50206"/>
    </source>
</evidence>
<dbReference type="AlphaFoldDB" id="A0AAP5U1N1"/>
<dbReference type="PANTHER" id="PTHR43031">
    <property type="entry name" value="FAD-DEPENDENT OXIDOREDUCTASE"/>
    <property type="match status" value="1"/>
</dbReference>
<dbReference type="Proteomes" id="UP001245561">
    <property type="component" value="Unassembled WGS sequence"/>
</dbReference>
<proteinExistence type="predicted"/>
<dbReference type="InterPro" id="IPR050229">
    <property type="entry name" value="GlpE_sulfurtransferase"/>
</dbReference>